<keyword evidence="2" id="KW-1185">Reference proteome</keyword>
<organism evidence="1 2">
    <name type="scientific">Raoultella scottii</name>
    <dbReference type="NCBI Taxonomy" id="3040937"/>
    <lineage>
        <taxon>Bacteria</taxon>
        <taxon>Pseudomonadati</taxon>
        <taxon>Pseudomonadota</taxon>
        <taxon>Gammaproteobacteria</taxon>
        <taxon>Enterobacterales</taxon>
        <taxon>Enterobacteriaceae</taxon>
        <taxon>Klebsiella/Raoultella group</taxon>
        <taxon>Raoultella</taxon>
    </lineage>
</organism>
<dbReference type="Proteomes" id="UP001334005">
    <property type="component" value="Unassembled WGS sequence"/>
</dbReference>
<evidence type="ECO:0000313" key="1">
    <source>
        <dbReference type="EMBL" id="MEK0250695.1"/>
    </source>
</evidence>
<evidence type="ECO:0000313" key="2">
    <source>
        <dbReference type="Proteomes" id="UP001334005"/>
    </source>
</evidence>
<proteinExistence type="predicted"/>
<dbReference type="RefSeq" id="WP_136894749.1">
    <property type="nucleotide sequence ID" value="NZ_JARXNH020000057.1"/>
</dbReference>
<sequence>MLKLTLKRGDAIHIVFPDGTNGIIEACARCEFDFHFPLSVKITRESRAFRDKPKLIKPNQK</sequence>
<reference evidence="1 2" key="1">
    <citation type="submission" date="2024-03" db="EMBL/GenBank/DDBJ databases">
        <title>Two novel Raoultella species associated with bleeding cankers of broadleaf hosts, Raoultella scottia sp. nov. and Raoultella lignicola sp. nov.</title>
        <authorList>
            <person name="Brady C.L."/>
        </authorList>
    </citation>
    <scope>NUCLEOTIDE SEQUENCE [LARGE SCALE GENOMIC DNA]</scope>
    <source>
        <strain evidence="1 2">BAC 10a-01-01</strain>
    </source>
</reference>
<dbReference type="EMBL" id="JARXNH020000057">
    <property type="protein sequence ID" value="MEK0250695.1"/>
    <property type="molecule type" value="Genomic_DNA"/>
</dbReference>
<gene>
    <name evidence="1" type="ORF">QFI66_021695</name>
</gene>
<name>A0ABU8ZBX6_9ENTR</name>
<comment type="caution">
    <text evidence="1">The sequence shown here is derived from an EMBL/GenBank/DDBJ whole genome shotgun (WGS) entry which is preliminary data.</text>
</comment>
<protein>
    <submittedName>
        <fullName evidence="1">Uncharacterized protein</fullName>
    </submittedName>
</protein>
<accession>A0ABU8ZBX6</accession>